<name>A0A382DBW0_9ZZZZ</name>
<keyword evidence="1" id="KW-0472">Membrane</keyword>
<accession>A0A382DBW0</accession>
<sequence>MNAAKLMVGVAILNLIILFSELTMNIFGVALL</sequence>
<dbReference type="EMBL" id="UINC01038298">
    <property type="protein sequence ID" value="SVB35113.1"/>
    <property type="molecule type" value="Genomic_DNA"/>
</dbReference>
<dbReference type="AlphaFoldDB" id="A0A382DBW0"/>
<evidence type="ECO:0000256" key="1">
    <source>
        <dbReference type="SAM" id="Phobius"/>
    </source>
</evidence>
<evidence type="ECO:0000313" key="2">
    <source>
        <dbReference type="EMBL" id="SVB35113.1"/>
    </source>
</evidence>
<gene>
    <name evidence="2" type="ORF">METZ01_LOCUS187967</name>
</gene>
<feature type="transmembrane region" description="Helical" evidence="1">
    <location>
        <begin position="6"/>
        <end position="31"/>
    </location>
</feature>
<proteinExistence type="predicted"/>
<organism evidence="2">
    <name type="scientific">marine metagenome</name>
    <dbReference type="NCBI Taxonomy" id="408172"/>
    <lineage>
        <taxon>unclassified sequences</taxon>
        <taxon>metagenomes</taxon>
        <taxon>ecological metagenomes</taxon>
    </lineage>
</organism>
<reference evidence="2" key="1">
    <citation type="submission" date="2018-05" db="EMBL/GenBank/DDBJ databases">
        <authorList>
            <person name="Lanie J.A."/>
            <person name="Ng W.-L."/>
            <person name="Kazmierczak K.M."/>
            <person name="Andrzejewski T.M."/>
            <person name="Davidsen T.M."/>
            <person name="Wayne K.J."/>
            <person name="Tettelin H."/>
            <person name="Glass J.I."/>
            <person name="Rusch D."/>
            <person name="Podicherti R."/>
            <person name="Tsui H.-C.T."/>
            <person name="Winkler M.E."/>
        </authorList>
    </citation>
    <scope>NUCLEOTIDE SEQUENCE</scope>
</reference>
<protein>
    <submittedName>
        <fullName evidence="2">Uncharacterized protein</fullName>
    </submittedName>
</protein>
<keyword evidence="1" id="KW-1133">Transmembrane helix</keyword>
<keyword evidence="1" id="KW-0812">Transmembrane</keyword>